<evidence type="ECO:0000313" key="1">
    <source>
        <dbReference type="EMBL" id="CAE0766200.1"/>
    </source>
</evidence>
<protein>
    <submittedName>
        <fullName evidence="2">Uncharacterized protein</fullName>
    </submittedName>
</protein>
<proteinExistence type="predicted"/>
<sequence>MTVMQPLAPFPTQLRASAAVTSSDLALGPAISGIGETIERRLRPVPKNLPRRRMDLDFAVLLMRTSYQVADDLDFTPMNDFQRDFFLLRQDEWDVYREMMPSTKQGDLSDPSYFDFISFCQYATISNSMRSGRTLFNELIDANGTAVVISRNPAIADNKELPALQLQRVGDSILNALADKYPSLAPPVPRNPTAALVQEGVSKIAFIFEINDYFLTSRVKLLSGARGILPPDRARKSKKHSVTSRRAA</sequence>
<evidence type="ECO:0000313" key="2">
    <source>
        <dbReference type="EMBL" id="CAE0766202.1"/>
    </source>
</evidence>
<dbReference type="EMBL" id="HBIZ01029567">
    <property type="protein sequence ID" value="CAE0766202.1"/>
    <property type="molecule type" value="Transcribed_RNA"/>
</dbReference>
<reference evidence="2" key="1">
    <citation type="submission" date="2021-01" db="EMBL/GenBank/DDBJ databases">
        <authorList>
            <person name="Corre E."/>
            <person name="Pelletier E."/>
            <person name="Niang G."/>
            <person name="Scheremetjew M."/>
            <person name="Finn R."/>
            <person name="Kale V."/>
            <person name="Holt S."/>
            <person name="Cochrane G."/>
            <person name="Meng A."/>
            <person name="Brown T."/>
            <person name="Cohen L."/>
        </authorList>
    </citation>
    <scope>NUCLEOTIDE SEQUENCE</scope>
    <source>
        <strain evidence="2">CCMP645</strain>
    </source>
</reference>
<organism evidence="2">
    <name type="scientific">Chrysotila carterae</name>
    <name type="common">Marine alga</name>
    <name type="synonym">Syracosphaera carterae</name>
    <dbReference type="NCBI Taxonomy" id="13221"/>
    <lineage>
        <taxon>Eukaryota</taxon>
        <taxon>Haptista</taxon>
        <taxon>Haptophyta</taxon>
        <taxon>Prymnesiophyceae</taxon>
        <taxon>Isochrysidales</taxon>
        <taxon>Isochrysidaceae</taxon>
        <taxon>Chrysotila</taxon>
    </lineage>
</organism>
<accession>A0A6S9X2M1</accession>
<name>A0A6S9X2M1_CHRCT</name>
<dbReference type="AlphaFoldDB" id="A0A6S9X2M1"/>
<dbReference type="EMBL" id="HBIZ01029569">
    <property type="protein sequence ID" value="CAE0766204.1"/>
    <property type="molecule type" value="Transcribed_RNA"/>
</dbReference>
<dbReference type="EMBL" id="HBIZ01029565">
    <property type="protein sequence ID" value="CAE0766200.1"/>
    <property type="molecule type" value="Transcribed_RNA"/>
</dbReference>
<evidence type="ECO:0000313" key="3">
    <source>
        <dbReference type="EMBL" id="CAE0766204.1"/>
    </source>
</evidence>
<gene>
    <name evidence="1" type="ORF">PCAR00345_LOCUS18812</name>
    <name evidence="2" type="ORF">PCAR00345_LOCUS18814</name>
    <name evidence="3" type="ORF">PCAR00345_LOCUS18816</name>
</gene>